<reference evidence="2 3" key="1">
    <citation type="journal article" date="2015" name="Microbiome">
        <title>Genomic resolution of linkages in carbon, nitrogen, and sulfur cycling among widespread estuary sediment bacteria.</title>
        <authorList>
            <person name="Baker B.J."/>
            <person name="Lazar C.S."/>
            <person name="Teske A.P."/>
            <person name="Dick G.J."/>
        </authorList>
    </citation>
    <scope>NUCLEOTIDE SEQUENCE [LARGE SCALE GENOMIC DNA]</scope>
    <source>
        <strain evidence="2">SM1_77</strain>
    </source>
</reference>
<evidence type="ECO:0000313" key="2">
    <source>
        <dbReference type="EMBL" id="KPL15362.1"/>
    </source>
</evidence>
<comment type="caution">
    <text evidence="2">The sequence shown here is derived from an EMBL/GenBank/DDBJ whole genome shotgun (WGS) entry which is preliminary data.</text>
</comment>
<dbReference type="InterPro" id="IPR014729">
    <property type="entry name" value="Rossmann-like_a/b/a_fold"/>
</dbReference>
<name>A0A0S8K0Q1_UNCW3</name>
<sequence>MLLFLLHKYKDTYQQLWEIKACHINTGFPGWNPAGLQKFLRAHEIESIVVSTKIYKRIQRVDDKCFFCSRARRKQLMEIAEESNITNIALAHHQEDVAETLLLNMLYAGRMSTLLPRQPIVHGRLVLIRPLYYMNKETILEIARAFHLKSHGDFCPYYKNSRREMIREKLNVMKKKNPDIYTNIFRSIFNVKQSYMPS</sequence>
<dbReference type="Proteomes" id="UP000050975">
    <property type="component" value="Unassembled WGS sequence"/>
</dbReference>
<accession>A0A0S8K0Q1</accession>
<dbReference type="AlphaFoldDB" id="A0A0S8K0Q1"/>
<evidence type="ECO:0000259" key="1">
    <source>
        <dbReference type="Pfam" id="PF01171"/>
    </source>
</evidence>
<proteinExistence type="predicted"/>
<dbReference type="Gene3D" id="3.40.50.620">
    <property type="entry name" value="HUPs"/>
    <property type="match status" value="1"/>
</dbReference>
<gene>
    <name evidence="2" type="ORF">AMJ74_01665</name>
</gene>
<dbReference type="PANTHER" id="PTHR43686:SF1">
    <property type="entry name" value="AMINOTRAN_5 DOMAIN-CONTAINING PROTEIN"/>
    <property type="match status" value="1"/>
</dbReference>
<dbReference type="SUPFAM" id="SSF52402">
    <property type="entry name" value="Adenine nucleotide alpha hydrolases-like"/>
    <property type="match status" value="1"/>
</dbReference>
<dbReference type="PANTHER" id="PTHR43686">
    <property type="entry name" value="SULFURTRANSFERASE-RELATED"/>
    <property type="match status" value="1"/>
</dbReference>
<dbReference type="Pfam" id="PF01171">
    <property type="entry name" value="ATP_bind_3"/>
    <property type="match status" value="1"/>
</dbReference>
<dbReference type="InterPro" id="IPR011063">
    <property type="entry name" value="TilS/TtcA_N"/>
</dbReference>
<organism evidence="2 3">
    <name type="scientific">candidate division WOR_3 bacterium SM1_77</name>
    <dbReference type="NCBI Taxonomy" id="1703778"/>
    <lineage>
        <taxon>Bacteria</taxon>
        <taxon>Bacteria division WOR-3</taxon>
    </lineage>
</organism>
<evidence type="ECO:0000313" key="3">
    <source>
        <dbReference type="Proteomes" id="UP000050975"/>
    </source>
</evidence>
<feature type="domain" description="tRNA(Ile)-lysidine/2-thiocytidine synthase N-terminal" evidence="1">
    <location>
        <begin position="3"/>
        <end position="168"/>
    </location>
</feature>
<dbReference type="EMBL" id="LJVE01000016">
    <property type="protein sequence ID" value="KPL15362.1"/>
    <property type="molecule type" value="Genomic_DNA"/>
</dbReference>
<protein>
    <recommendedName>
        <fullName evidence="1">tRNA(Ile)-lysidine/2-thiocytidine synthase N-terminal domain-containing protein</fullName>
    </recommendedName>
</protein>